<feature type="chain" id="PRO_5035722928" description="Cell wall hydroxyproline-rich glycoprotein" evidence="12">
    <location>
        <begin position="20"/>
        <end position="653"/>
    </location>
</feature>
<keyword evidence="5 12" id="KW-0732">Signal</keyword>
<keyword evidence="4" id="KW-0433">Leucine-rich repeat</keyword>
<keyword evidence="15" id="KW-1185">Reference proteome</keyword>
<dbReference type="InterPro" id="IPR001611">
    <property type="entry name" value="Leu-rich_rpt"/>
</dbReference>
<keyword evidence="7" id="KW-0325">Glycoprotein</keyword>
<dbReference type="FunFam" id="3.80.10.10:FF:000224">
    <property type="entry name" value="Leucine-rich repeat extensin-like protein 1"/>
    <property type="match status" value="1"/>
</dbReference>
<dbReference type="InterPro" id="IPR013210">
    <property type="entry name" value="LRR_N_plant-typ"/>
</dbReference>
<dbReference type="Pfam" id="PF13855">
    <property type="entry name" value="LRR_8"/>
    <property type="match status" value="1"/>
</dbReference>
<dbReference type="SUPFAM" id="SSF56436">
    <property type="entry name" value="C-type lectin-like"/>
    <property type="match status" value="1"/>
</dbReference>
<dbReference type="PROSITE" id="PS50041">
    <property type="entry name" value="C_TYPE_LECTIN_2"/>
    <property type="match status" value="1"/>
</dbReference>
<evidence type="ECO:0000313" key="14">
    <source>
        <dbReference type="EMBL" id="KAG0580956.1"/>
    </source>
</evidence>
<dbReference type="AlphaFoldDB" id="A0A8T0IDI2"/>
<evidence type="ECO:0000256" key="2">
    <source>
        <dbReference type="ARBA" id="ARBA00022512"/>
    </source>
</evidence>
<dbReference type="Gene3D" id="3.10.100.10">
    <property type="entry name" value="Mannose-Binding Protein A, subunit A"/>
    <property type="match status" value="1"/>
</dbReference>
<dbReference type="GO" id="GO:0071555">
    <property type="term" value="P:cell wall organization"/>
    <property type="evidence" value="ECO:0007669"/>
    <property type="project" value="UniProtKB-KW"/>
</dbReference>
<evidence type="ECO:0000259" key="13">
    <source>
        <dbReference type="PROSITE" id="PS50041"/>
    </source>
</evidence>
<dbReference type="EMBL" id="CM026424">
    <property type="protein sequence ID" value="KAG0580956.1"/>
    <property type="molecule type" value="Genomic_DNA"/>
</dbReference>
<evidence type="ECO:0000313" key="15">
    <source>
        <dbReference type="Proteomes" id="UP000822688"/>
    </source>
</evidence>
<protein>
    <recommendedName>
        <fullName evidence="10">Cell wall hydroxyproline-rich glycoprotein</fullName>
    </recommendedName>
</protein>
<feature type="compositionally biased region" description="Low complexity" evidence="11">
    <location>
        <begin position="32"/>
        <end position="43"/>
    </location>
</feature>
<gene>
    <name evidence="14" type="ORF">KC19_4G213000</name>
</gene>
<dbReference type="InterPro" id="IPR016186">
    <property type="entry name" value="C-type_lectin-like/link_sf"/>
</dbReference>
<evidence type="ECO:0000256" key="11">
    <source>
        <dbReference type="SAM" id="MobiDB-lite"/>
    </source>
</evidence>
<keyword evidence="3" id="KW-0964">Secreted</keyword>
<dbReference type="FunFam" id="3.80.10.10:FF:000383">
    <property type="entry name" value="Leucine-rich repeat receptor protein kinase EMS1"/>
    <property type="match status" value="1"/>
</dbReference>
<dbReference type="Proteomes" id="UP000822688">
    <property type="component" value="Chromosome 4"/>
</dbReference>
<dbReference type="SUPFAM" id="SSF52058">
    <property type="entry name" value="L domain-like"/>
    <property type="match status" value="1"/>
</dbReference>
<evidence type="ECO:0000256" key="4">
    <source>
        <dbReference type="ARBA" id="ARBA00022614"/>
    </source>
</evidence>
<feature type="domain" description="C-type lectin" evidence="13">
    <location>
        <begin position="454"/>
        <end position="599"/>
    </location>
</feature>
<name>A0A8T0IDI2_CERPU</name>
<dbReference type="PANTHER" id="PTHR32093:SF121">
    <property type="entry name" value="LEUCINE-RICH REPEAT EXTENSIN-LIKE PROTEIN 6"/>
    <property type="match status" value="1"/>
</dbReference>
<dbReference type="PANTHER" id="PTHR32093">
    <property type="entry name" value="LEUCINE-RICH REPEAT EXTENSIN-LIKE PROTEIN 3-RELATED"/>
    <property type="match status" value="1"/>
</dbReference>
<keyword evidence="8" id="KW-0379">Hydroxylation</keyword>
<keyword evidence="9" id="KW-0961">Cell wall biogenesis/degradation</keyword>
<dbReference type="Gene3D" id="3.80.10.10">
    <property type="entry name" value="Ribonuclease Inhibitor"/>
    <property type="match status" value="2"/>
</dbReference>
<feature type="compositionally biased region" description="Pro residues" evidence="11">
    <location>
        <begin position="368"/>
        <end position="441"/>
    </location>
</feature>
<proteinExistence type="predicted"/>
<comment type="subcellular location">
    <subcellularLocation>
        <location evidence="1">Secreted</location>
        <location evidence="1">Cell wall</location>
    </subcellularLocation>
</comment>
<evidence type="ECO:0000256" key="9">
    <source>
        <dbReference type="ARBA" id="ARBA00023316"/>
    </source>
</evidence>
<dbReference type="InterPro" id="IPR032675">
    <property type="entry name" value="LRR_dom_sf"/>
</dbReference>
<evidence type="ECO:0000256" key="12">
    <source>
        <dbReference type="SAM" id="SignalP"/>
    </source>
</evidence>
<evidence type="ECO:0000256" key="10">
    <source>
        <dbReference type="ARBA" id="ARBA00041871"/>
    </source>
</evidence>
<dbReference type="InterPro" id="IPR016187">
    <property type="entry name" value="CTDL_fold"/>
</dbReference>
<keyword evidence="2" id="KW-0134">Cell wall</keyword>
<feature type="region of interest" description="Disordered" evidence="11">
    <location>
        <begin position="368"/>
        <end position="448"/>
    </location>
</feature>
<feature type="region of interest" description="Disordered" evidence="11">
    <location>
        <begin position="24"/>
        <end position="43"/>
    </location>
</feature>
<comment type="caution">
    <text evidence="14">The sequence shown here is derived from an EMBL/GenBank/DDBJ whole genome shotgun (WGS) entry which is preliminary data.</text>
</comment>
<feature type="signal peptide" evidence="12">
    <location>
        <begin position="1"/>
        <end position="19"/>
    </location>
</feature>
<evidence type="ECO:0000256" key="7">
    <source>
        <dbReference type="ARBA" id="ARBA00023180"/>
    </source>
</evidence>
<dbReference type="InterPro" id="IPR051582">
    <property type="entry name" value="LRR_extensin-like_regulator"/>
</dbReference>
<accession>A0A8T0IDI2</accession>
<dbReference type="CDD" id="cd00037">
    <property type="entry name" value="CLECT"/>
    <property type="match status" value="1"/>
</dbReference>
<reference evidence="14" key="1">
    <citation type="submission" date="2020-06" db="EMBL/GenBank/DDBJ databases">
        <title>WGS assembly of Ceratodon purpureus strain R40.</title>
        <authorList>
            <person name="Carey S.B."/>
            <person name="Jenkins J."/>
            <person name="Shu S."/>
            <person name="Lovell J.T."/>
            <person name="Sreedasyam A."/>
            <person name="Maumus F."/>
            <person name="Tiley G.P."/>
            <person name="Fernandez-Pozo N."/>
            <person name="Barry K."/>
            <person name="Chen C."/>
            <person name="Wang M."/>
            <person name="Lipzen A."/>
            <person name="Daum C."/>
            <person name="Saski C.A."/>
            <person name="Payton A.C."/>
            <person name="Mcbreen J.C."/>
            <person name="Conrad R.E."/>
            <person name="Kollar L.M."/>
            <person name="Olsson S."/>
            <person name="Huttunen S."/>
            <person name="Landis J.B."/>
            <person name="Wickett N.J."/>
            <person name="Johnson M.G."/>
            <person name="Rensing S.A."/>
            <person name="Grimwood J."/>
            <person name="Schmutz J."/>
            <person name="Mcdaniel S.F."/>
        </authorList>
    </citation>
    <scope>NUCLEOTIDE SEQUENCE</scope>
    <source>
        <strain evidence="14">R40</strain>
    </source>
</reference>
<dbReference type="Pfam" id="PF08263">
    <property type="entry name" value="LRRNT_2"/>
    <property type="match status" value="1"/>
</dbReference>
<dbReference type="SMART" id="SM00034">
    <property type="entry name" value="CLECT"/>
    <property type="match status" value="1"/>
</dbReference>
<dbReference type="InterPro" id="IPR001304">
    <property type="entry name" value="C-type_lectin-like"/>
</dbReference>
<evidence type="ECO:0000256" key="8">
    <source>
        <dbReference type="ARBA" id="ARBA00023278"/>
    </source>
</evidence>
<evidence type="ECO:0000256" key="1">
    <source>
        <dbReference type="ARBA" id="ARBA00004191"/>
    </source>
</evidence>
<evidence type="ECO:0000256" key="6">
    <source>
        <dbReference type="ARBA" id="ARBA00022737"/>
    </source>
</evidence>
<evidence type="ECO:0000256" key="5">
    <source>
        <dbReference type="ARBA" id="ARBA00022729"/>
    </source>
</evidence>
<evidence type="ECO:0000256" key="3">
    <source>
        <dbReference type="ARBA" id="ARBA00022525"/>
    </source>
</evidence>
<keyword evidence="6" id="KW-0677">Repeat</keyword>
<organism evidence="14 15">
    <name type="scientific">Ceratodon purpureus</name>
    <name type="common">Fire moss</name>
    <name type="synonym">Dicranum purpureum</name>
    <dbReference type="NCBI Taxonomy" id="3225"/>
    <lineage>
        <taxon>Eukaryota</taxon>
        <taxon>Viridiplantae</taxon>
        <taxon>Streptophyta</taxon>
        <taxon>Embryophyta</taxon>
        <taxon>Bryophyta</taxon>
        <taxon>Bryophytina</taxon>
        <taxon>Bryopsida</taxon>
        <taxon>Dicranidae</taxon>
        <taxon>Pseudoditrichales</taxon>
        <taxon>Ditrichaceae</taxon>
        <taxon>Ceratodon</taxon>
    </lineage>
</organism>
<sequence>MRSLLLLSVLAALVAGHVATDSPGFGRGGNHPPGVGHHPPGVGRHGPAWSKWRAYKALQAWKKAITDDPEGVTETWVGPDVCSYEGVFCSPPLDPELSYLEVVSGIDLNGANLKGTLVPELGLLREIGLFHLNSNRFYGTVPESFKYMKTLFELDLSNNKLSGPFPEVTLDIPNLEYLDIRFNKFYGKLPKELFSKPLDAIFVNNNNFDGELPETFGQSNSSAIVLANNNLNGKIPESISKLSSTLEEIVALNNNFHGGLPSNIGDLENVHLFDYSDNRITGGLPSSIQNMSALETFDMSKNKLSGKVTAELCSLDNLSAVVLDDNYFTGVDPSCARLGDIISLKGNCVSGSSGQKSSATCAAFYSPPSGPTPTTPTTPTPSSPSPPVSSPPPPVLSPPPPVSSPPPPVSSPPPPVSSPPPPVLSPPPPPPAEEPSPPPAPEGECPEGYRAGRKSGKCFMLVKEPKTWNEAEFYCRNQSDGHLAAVSDWDELKDLGRMCYRSNETIYGDAINPLGLGCYLGGRRPYSISPPTKGWNYPLSPCVEFNQSFWNYGEPNNMGGYEGCLTIKYESKEQAMNPAKLPYMLNDLSCDVQLPFICALTKCEDAGCDLPETCKTMGDSDAKCYSDGSNSVGYNCGCSESYQADGSGTCIPK</sequence>
<dbReference type="PRINTS" id="PR01217">
    <property type="entry name" value="PRICHEXTENSN"/>
</dbReference>